<evidence type="ECO:0000313" key="3">
    <source>
        <dbReference type="Proteomes" id="UP000199031"/>
    </source>
</evidence>
<dbReference type="Pfam" id="PF00175">
    <property type="entry name" value="NAD_binding_1"/>
    <property type="match status" value="1"/>
</dbReference>
<dbReference type="STRING" id="1465490.SAMN05444277_101523"/>
<sequence length="223" mass="25187">MENNYIVTVTEIIPRTHNVKTFRVTKPEGFEFTPGQAVDLSLNEEGWKDNKHPFTFTCLPDDDFLEFTIKLYDNPEGLTNKLKTISPGAEFEISSAWGAIEYKGEGVFIAGGAGVTPFIAIFRHLKQQHELGNNLLIFSNKTEADIILKDEFSGMLDGRFMNVITSQPGTKYYDKRIDKSFLRNTIQNFNQHFYVCGPDEFTKNILDALAALGANAETLVFEK</sequence>
<organism evidence="2 3">
    <name type="scientific">Parafilimonas terrae</name>
    <dbReference type="NCBI Taxonomy" id="1465490"/>
    <lineage>
        <taxon>Bacteria</taxon>
        <taxon>Pseudomonadati</taxon>
        <taxon>Bacteroidota</taxon>
        <taxon>Chitinophagia</taxon>
        <taxon>Chitinophagales</taxon>
        <taxon>Chitinophagaceae</taxon>
        <taxon>Parafilimonas</taxon>
    </lineage>
</organism>
<dbReference type="GO" id="GO:0016491">
    <property type="term" value="F:oxidoreductase activity"/>
    <property type="evidence" value="ECO:0007669"/>
    <property type="project" value="InterPro"/>
</dbReference>
<dbReference type="InterPro" id="IPR001433">
    <property type="entry name" value="OxRdtase_FAD/NAD-bd"/>
</dbReference>
<dbReference type="OrthoDB" id="9789468at2"/>
<dbReference type="PROSITE" id="PS51384">
    <property type="entry name" value="FAD_FR"/>
    <property type="match status" value="1"/>
</dbReference>
<evidence type="ECO:0000259" key="1">
    <source>
        <dbReference type="PROSITE" id="PS51384"/>
    </source>
</evidence>
<dbReference type="InterPro" id="IPR039261">
    <property type="entry name" value="FNR_nucleotide-bd"/>
</dbReference>
<dbReference type="InterPro" id="IPR017927">
    <property type="entry name" value="FAD-bd_FR_type"/>
</dbReference>
<dbReference type="Pfam" id="PF08022">
    <property type="entry name" value="FAD_binding_8"/>
    <property type="match status" value="1"/>
</dbReference>
<dbReference type="SUPFAM" id="SSF52343">
    <property type="entry name" value="Ferredoxin reductase-like, C-terminal NADP-linked domain"/>
    <property type="match status" value="1"/>
</dbReference>
<dbReference type="InterPro" id="IPR050415">
    <property type="entry name" value="MRET"/>
</dbReference>
<evidence type="ECO:0000313" key="2">
    <source>
        <dbReference type="EMBL" id="SFP64378.1"/>
    </source>
</evidence>
<reference evidence="2 3" key="1">
    <citation type="submission" date="2016-10" db="EMBL/GenBank/DDBJ databases">
        <authorList>
            <person name="de Groot N.N."/>
        </authorList>
    </citation>
    <scope>NUCLEOTIDE SEQUENCE [LARGE SCALE GENOMIC DNA]</scope>
    <source>
        <strain evidence="2 3">DSM 28286</strain>
    </source>
</reference>
<dbReference type="RefSeq" id="WP_090654191.1">
    <property type="nucleotide sequence ID" value="NZ_FOXQ01000001.1"/>
</dbReference>
<proteinExistence type="predicted"/>
<dbReference type="AlphaFoldDB" id="A0A1I5S0R2"/>
<dbReference type="Gene3D" id="2.40.30.10">
    <property type="entry name" value="Translation factors"/>
    <property type="match status" value="1"/>
</dbReference>
<dbReference type="Proteomes" id="UP000199031">
    <property type="component" value="Unassembled WGS sequence"/>
</dbReference>
<dbReference type="PANTHER" id="PTHR47354:SF5">
    <property type="entry name" value="PROTEIN RFBI"/>
    <property type="match status" value="1"/>
</dbReference>
<dbReference type="PANTHER" id="PTHR47354">
    <property type="entry name" value="NADH OXIDOREDUCTASE HCR"/>
    <property type="match status" value="1"/>
</dbReference>
<accession>A0A1I5S0R2</accession>
<keyword evidence="3" id="KW-1185">Reference proteome</keyword>
<dbReference type="PRINTS" id="PR00410">
    <property type="entry name" value="PHEHYDRXLASE"/>
</dbReference>
<dbReference type="InterPro" id="IPR017938">
    <property type="entry name" value="Riboflavin_synthase-like_b-brl"/>
</dbReference>
<feature type="domain" description="FAD-binding FR-type" evidence="1">
    <location>
        <begin position="2"/>
        <end position="103"/>
    </location>
</feature>
<dbReference type="Gene3D" id="3.40.50.80">
    <property type="entry name" value="Nucleotide-binding domain of ferredoxin-NADP reductase (FNR) module"/>
    <property type="match status" value="1"/>
</dbReference>
<dbReference type="SUPFAM" id="SSF63380">
    <property type="entry name" value="Riboflavin synthase domain-like"/>
    <property type="match status" value="1"/>
</dbReference>
<dbReference type="EMBL" id="FOXQ01000001">
    <property type="protein sequence ID" value="SFP64378.1"/>
    <property type="molecule type" value="Genomic_DNA"/>
</dbReference>
<dbReference type="InterPro" id="IPR013112">
    <property type="entry name" value="FAD-bd_8"/>
</dbReference>
<name>A0A1I5S0R2_9BACT</name>
<gene>
    <name evidence="2" type="ORF">SAMN05444277_101523</name>
</gene>
<protein>
    <submittedName>
        <fullName evidence="2">Ferredoxin-NADP reductase</fullName>
    </submittedName>
</protein>